<dbReference type="KEGG" id="sper:EW093_09285"/>
<evidence type="ECO:0000313" key="1">
    <source>
        <dbReference type="EMBL" id="QEN04890.1"/>
    </source>
</evidence>
<sequence length="247" mass="28352">MINIGSKLLEQKNFPEESDKNIITLHKKVKNGSLGVSLSSFEEIFNITPKGNNPFPVGAINFEDGKKRFVVSWIDDFSKFNIKDVDDYTLKIRNYPTIDYPVLSLMIGLNSGKIDPETKKDLWLFGEAFLDIAFMMTRIKLYQLLNCDEILFCLFDNGIECLDSFGFSLNRSEMELLLSEVNSVFELTNNMELENHISLFSKASKEVSSSFNHNGLPKSREALEIYLKRKGIEPKPEKHNWNDFLSI</sequence>
<evidence type="ECO:0000313" key="2">
    <source>
        <dbReference type="Proteomes" id="UP000323824"/>
    </source>
</evidence>
<dbReference type="AlphaFoldDB" id="A0A5C1QCV2"/>
<keyword evidence="2" id="KW-1185">Reference proteome</keyword>
<accession>A0A5C1QCV2</accession>
<protein>
    <submittedName>
        <fullName evidence="1">Uncharacterized protein</fullName>
    </submittedName>
</protein>
<dbReference type="RefSeq" id="WP_149568131.1">
    <property type="nucleotide sequence ID" value="NZ_CP035807.1"/>
</dbReference>
<name>A0A5C1QCV2_9SPIO</name>
<gene>
    <name evidence="1" type="ORF">EW093_09285</name>
</gene>
<reference evidence="1 2" key="2">
    <citation type="submission" date="2019-09" db="EMBL/GenBank/DDBJ databases">
        <title>Complete Genome Sequence and Methylome Analysis of free living Spirochaetas.</title>
        <authorList>
            <person name="Leshcheva N."/>
            <person name="Mikheeva N."/>
        </authorList>
    </citation>
    <scope>NUCLEOTIDE SEQUENCE [LARGE SCALE GENOMIC DNA]</scope>
    <source>
        <strain evidence="1 2">P</strain>
    </source>
</reference>
<dbReference type="EMBL" id="CP035807">
    <property type="protein sequence ID" value="QEN04890.1"/>
    <property type="molecule type" value="Genomic_DNA"/>
</dbReference>
<proteinExistence type="predicted"/>
<reference evidence="1 2" key="1">
    <citation type="submission" date="2019-02" db="EMBL/GenBank/DDBJ databases">
        <authorList>
            <person name="Fomenkov A."/>
            <person name="Dubinina G."/>
            <person name="Grabovich M."/>
            <person name="Vincze T."/>
            <person name="Roberts R.J."/>
        </authorList>
    </citation>
    <scope>NUCLEOTIDE SEQUENCE [LARGE SCALE GENOMIC DNA]</scope>
    <source>
        <strain evidence="1 2">P</strain>
    </source>
</reference>
<dbReference type="Proteomes" id="UP000323824">
    <property type="component" value="Chromosome"/>
</dbReference>
<organism evidence="1 2">
    <name type="scientific">Thiospirochaeta perfilievii</name>
    <dbReference type="NCBI Taxonomy" id="252967"/>
    <lineage>
        <taxon>Bacteria</taxon>
        <taxon>Pseudomonadati</taxon>
        <taxon>Spirochaetota</taxon>
        <taxon>Spirochaetia</taxon>
        <taxon>Spirochaetales</taxon>
        <taxon>Spirochaetaceae</taxon>
        <taxon>Thiospirochaeta</taxon>
    </lineage>
</organism>